<dbReference type="InterPro" id="IPR029044">
    <property type="entry name" value="Nucleotide-diphossugar_trans"/>
</dbReference>
<gene>
    <name evidence="2" type="ORF">NQF86_02935</name>
</gene>
<comment type="caution">
    <text evidence="2">The sequence shown here is derived from an EMBL/GenBank/DDBJ whole genome shotgun (WGS) entry which is preliminary data.</text>
</comment>
<dbReference type="Proteomes" id="UP001165576">
    <property type="component" value="Unassembled WGS sequence"/>
</dbReference>
<keyword evidence="1" id="KW-0808">Transferase</keyword>
<keyword evidence="3" id="KW-1185">Reference proteome</keyword>
<dbReference type="EMBL" id="JANIDY010000001">
    <property type="protein sequence ID" value="MCX5617628.1"/>
    <property type="molecule type" value="Genomic_DNA"/>
</dbReference>
<accession>A0ABT3WG18</accession>
<dbReference type="InterPro" id="IPR051706">
    <property type="entry name" value="Glycosyltransferase_domain"/>
</dbReference>
<reference evidence="2" key="1">
    <citation type="submission" date="2022-07" db="EMBL/GenBank/DDBJ databases">
        <title>Bombella genomes.</title>
        <authorList>
            <person name="Harer L."/>
            <person name="Styblova S."/>
            <person name="Ehrmann M."/>
        </authorList>
    </citation>
    <scope>NUCLEOTIDE SEQUENCE</scope>
    <source>
        <strain evidence="2">TMW 2.2543</strain>
    </source>
</reference>
<dbReference type="Pfam" id="PF04488">
    <property type="entry name" value="Gly_transf_sug"/>
    <property type="match status" value="1"/>
</dbReference>
<proteinExistence type="predicted"/>
<dbReference type="RefSeq" id="WP_266116102.1">
    <property type="nucleotide sequence ID" value="NZ_JANIDY010000001.1"/>
</dbReference>
<name>A0ABT3WG18_9PROT</name>
<dbReference type="PANTHER" id="PTHR32385">
    <property type="entry name" value="MANNOSYL PHOSPHORYLINOSITOL CERAMIDE SYNTHASE"/>
    <property type="match status" value="1"/>
</dbReference>
<sequence>MLFDNNMQILGLFKFLRVLGMGYHKVEFVHQVLILEDGGLPNPVPDFLEKNILAIKKVYPKAKHRLWSSKEIREFLRCYFSLSVLKAYDTLAPFSYKADLARYALLYIYGGMYVDIGVRLLRPWNIPLRNDISAFRDVSFVSPSWSAIQTGLLWALPGREEFSLAIKWIVENCNNRFYGKNPLYPTGPVLLGRAFLKVMASRGNNASADDQYVGLCRCVTPEVEMLNVVYISREGDVVALRNKKKGGDIKHLGFSKGNNYNDIWDRRQVYSERVLYWKSNDEMIRITGGFRKRNGILTLPSGKGMTYGPYVTLRRGQYILTIRFSGENLKFNFKVVLTSEYGHKIHEKYFVTQSFLEGNDLKLHFGVKDEMKRAEFKIYSREEFIGGIDAFFISDISLKQKIKSISRVRIPFLSFS</sequence>
<evidence type="ECO:0000313" key="3">
    <source>
        <dbReference type="Proteomes" id="UP001165576"/>
    </source>
</evidence>
<dbReference type="InterPro" id="IPR007577">
    <property type="entry name" value="GlycoTrfase_DXD_sugar-bd_CS"/>
</dbReference>
<protein>
    <submittedName>
        <fullName evidence="2">Uncharacterized protein</fullName>
    </submittedName>
</protein>
<dbReference type="Gene3D" id="3.90.550.20">
    <property type="match status" value="1"/>
</dbReference>
<dbReference type="SUPFAM" id="SSF53448">
    <property type="entry name" value="Nucleotide-diphospho-sugar transferases"/>
    <property type="match status" value="1"/>
</dbReference>
<dbReference type="PANTHER" id="PTHR32385:SF15">
    <property type="entry name" value="INOSITOL PHOSPHOCERAMIDE MANNOSYLTRANSFERASE 1"/>
    <property type="match status" value="1"/>
</dbReference>
<organism evidence="2 3">
    <name type="scientific">Bombella pluederhausensis</name>
    <dbReference type="NCBI Taxonomy" id="2967336"/>
    <lineage>
        <taxon>Bacteria</taxon>
        <taxon>Pseudomonadati</taxon>
        <taxon>Pseudomonadota</taxon>
        <taxon>Alphaproteobacteria</taxon>
        <taxon>Acetobacterales</taxon>
        <taxon>Acetobacteraceae</taxon>
        <taxon>Bombella</taxon>
    </lineage>
</organism>
<evidence type="ECO:0000313" key="2">
    <source>
        <dbReference type="EMBL" id="MCX5617628.1"/>
    </source>
</evidence>
<evidence type="ECO:0000256" key="1">
    <source>
        <dbReference type="ARBA" id="ARBA00022679"/>
    </source>
</evidence>